<evidence type="ECO:0000313" key="1">
    <source>
        <dbReference type="EMBL" id="WSB96368.1"/>
    </source>
</evidence>
<proteinExistence type="predicted"/>
<sequence length="512" mass="53406">MPPPPAQPPAAPPPPPGPADPARAVAVALLNLTGLGLGYALMRRRLAMAVCLIVTVVLLVIALPAEPDGVSGGVLTAYLVFLALAAGHGAVRGLRTPLAWPPRSPVAVLLGLVLLAAPVGGVVLYDGAREEATQQMLLDRLDQADRLVRTATSKPFTTAEPDYTKALGVYRDLRRDHAGSRAANRVPDRLNTYYKTVGAPYDERKYCEAIAPLNYLRSVPDTMGEKELGALVSWPDDRLATSLYECGLPGLGSATGGAETGGHLYELLTTFPHSAQAARVEPAVSSAIDKVAKDLKGGEPCAANETMRNLAEQAKALPGDAAGLSAALDEDAGKARKHVQSGTYACGVDQYKDGKFDEAQDTMNDFAGTYKNDKNRARAKKIAIAAEIAQDEPAAGKRLPTMASGGGITVTISNDSPEAVEILYTGPVTGSVKLKACDGCKRYQSSVAASAGACQGGKNYPSKTISLPAGTTYFLHKSTGGSASTGTDTTKIEPGYTYTECAYVVEGLGTGF</sequence>
<evidence type="ECO:0000313" key="2">
    <source>
        <dbReference type="Proteomes" id="UP001348369"/>
    </source>
</evidence>
<organism evidence="1 2">
    <name type="scientific">Streptomyces scopuliridis</name>
    <dbReference type="NCBI Taxonomy" id="452529"/>
    <lineage>
        <taxon>Bacteria</taxon>
        <taxon>Bacillati</taxon>
        <taxon>Actinomycetota</taxon>
        <taxon>Actinomycetes</taxon>
        <taxon>Kitasatosporales</taxon>
        <taxon>Streptomycetaceae</taxon>
        <taxon>Streptomyces</taxon>
    </lineage>
</organism>
<gene>
    <name evidence="1" type="ORF">OG835_04730</name>
</gene>
<keyword evidence="2" id="KW-1185">Reference proteome</keyword>
<dbReference type="EMBL" id="CP109109">
    <property type="protein sequence ID" value="WSB96368.1"/>
    <property type="molecule type" value="Genomic_DNA"/>
</dbReference>
<protein>
    <submittedName>
        <fullName evidence="1">Uncharacterized protein</fullName>
    </submittedName>
</protein>
<reference evidence="1" key="1">
    <citation type="submission" date="2022-10" db="EMBL/GenBank/DDBJ databases">
        <title>The complete genomes of actinobacterial strains from the NBC collection.</title>
        <authorList>
            <person name="Joergensen T.S."/>
            <person name="Alvarez Arevalo M."/>
            <person name="Sterndorff E.B."/>
            <person name="Faurdal D."/>
            <person name="Vuksanovic O."/>
            <person name="Mourched A.-S."/>
            <person name="Charusanti P."/>
            <person name="Shaw S."/>
            <person name="Blin K."/>
            <person name="Weber T."/>
        </authorList>
    </citation>
    <scope>NUCLEOTIDE SEQUENCE</scope>
    <source>
        <strain evidence="1">NBC 01771</strain>
    </source>
</reference>
<name>A0ACD4ZDF8_9ACTN</name>
<accession>A0ACD4ZDF8</accession>
<dbReference type="Proteomes" id="UP001348369">
    <property type="component" value="Chromosome"/>
</dbReference>